<dbReference type="InterPro" id="IPR006016">
    <property type="entry name" value="UspA"/>
</dbReference>
<keyword evidence="3" id="KW-0067">ATP-binding</keyword>
<dbReference type="CDD" id="cd00293">
    <property type="entry name" value="USP-like"/>
    <property type="match status" value="1"/>
</dbReference>
<dbReference type="PANTHER" id="PTHR46268:SF27">
    <property type="entry name" value="UNIVERSAL STRESS PROTEIN RV2623"/>
    <property type="match status" value="1"/>
</dbReference>
<feature type="domain" description="UspA" evidence="4">
    <location>
        <begin position="148"/>
        <end position="280"/>
    </location>
</feature>
<proteinExistence type="inferred from homology"/>
<protein>
    <submittedName>
        <fullName evidence="5">Universal stress protein</fullName>
    </submittedName>
</protein>
<evidence type="ECO:0000256" key="3">
    <source>
        <dbReference type="ARBA" id="ARBA00022840"/>
    </source>
</evidence>
<comment type="caution">
    <text evidence="5">The sequence shown here is derived from an EMBL/GenBank/DDBJ whole genome shotgun (WGS) entry which is preliminary data.</text>
</comment>
<evidence type="ECO:0000313" key="5">
    <source>
        <dbReference type="EMBL" id="MCS0498226.1"/>
    </source>
</evidence>
<reference evidence="5 6" key="1">
    <citation type="submission" date="2022-08" db="EMBL/GenBank/DDBJ databases">
        <authorList>
            <person name="Li F."/>
        </authorList>
    </citation>
    <scope>NUCLEOTIDE SEQUENCE [LARGE SCALE GENOMIC DNA]</scope>
    <source>
        <strain evidence="5 6">10F1B-8-1</strain>
    </source>
</reference>
<evidence type="ECO:0000259" key="4">
    <source>
        <dbReference type="Pfam" id="PF00582"/>
    </source>
</evidence>
<keyword evidence="2" id="KW-0547">Nucleotide-binding</keyword>
<dbReference type="Gene3D" id="3.40.50.620">
    <property type="entry name" value="HUPs"/>
    <property type="match status" value="2"/>
</dbReference>
<dbReference type="Proteomes" id="UP001205337">
    <property type="component" value="Unassembled WGS sequence"/>
</dbReference>
<dbReference type="EMBL" id="JANTHX010000003">
    <property type="protein sequence ID" value="MCS0498226.1"/>
    <property type="molecule type" value="Genomic_DNA"/>
</dbReference>
<keyword evidence="6" id="KW-1185">Reference proteome</keyword>
<dbReference type="PRINTS" id="PR01438">
    <property type="entry name" value="UNVRSLSTRESS"/>
</dbReference>
<organism evidence="5 6">
    <name type="scientific">Protaetiibacter mangrovi</name>
    <dbReference type="NCBI Taxonomy" id="2970926"/>
    <lineage>
        <taxon>Bacteria</taxon>
        <taxon>Bacillati</taxon>
        <taxon>Actinomycetota</taxon>
        <taxon>Actinomycetes</taxon>
        <taxon>Micrococcales</taxon>
        <taxon>Microbacteriaceae</taxon>
        <taxon>Protaetiibacter</taxon>
    </lineage>
</organism>
<dbReference type="Pfam" id="PF00582">
    <property type="entry name" value="Usp"/>
    <property type="match status" value="2"/>
</dbReference>
<dbReference type="InterPro" id="IPR014729">
    <property type="entry name" value="Rossmann-like_a/b/a_fold"/>
</dbReference>
<gene>
    <name evidence="5" type="ORF">NUH29_01520</name>
</gene>
<dbReference type="PANTHER" id="PTHR46268">
    <property type="entry name" value="STRESS RESPONSE PROTEIN NHAX"/>
    <property type="match status" value="1"/>
</dbReference>
<evidence type="ECO:0000256" key="2">
    <source>
        <dbReference type="ARBA" id="ARBA00022741"/>
    </source>
</evidence>
<evidence type="ECO:0000256" key="1">
    <source>
        <dbReference type="ARBA" id="ARBA00008791"/>
    </source>
</evidence>
<feature type="domain" description="UspA" evidence="4">
    <location>
        <begin position="2"/>
        <end position="137"/>
    </location>
</feature>
<name>A0ABT1ZC05_9MICO</name>
<evidence type="ECO:0000313" key="6">
    <source>
        <dbReference type="Proteomes" id="UP001205337"/>
    </source>
</evidence>
<accession>A0ABT1ZC05</accession>
<dbReference type="RefSeq" id="WP_258797105.1">
    <property type="nucleotide sequence ID" value="NZ_JANTHX010000003.1"/>
</dbReference>
<dbReference type="InterPro" id="IPR006015">
    <property type="entry name" value="Universal_stress_UspA"/>
</dbReference>
<comment type="similarity">
    <text evidence="1">Belongs to the universal stress protein A family.</text>
</comment>
<sequence>MSGIIIVGVSGSEHAHPAIAWAVDHATTHATRLEFVHVVDVGRVFAGTSLASEAVVAAEERITEIAERVISQHPELTATGVVVVGGSERALVEHARDVGASLIVVGSHADRGALAEVYSRRAARIAASADCTVVVVPSPVDPRGRIGVVVGVDGSEVSAQAVRFAAEEASILGEALTAVYAAELPWPWGVEPQPARFPRSVDDEVVLAEALAGIAEDHPDLEVRRSLPGAHPVEALALAAAGARLLVVGSHGRPAAGRLWFGSVGSDLLLRMPSPIAVVR</sequence>
<dbReference type="SUPFAM" id="SSF52402">
    <property type="entry name" value="Adenine nucleotide alpha hydrolases-like"/>
    <property type="match status" value="2"/>
</dbReference>